<dbReference type="PANTHER" id="PTHR35038:SF6">
    <property type="entry name" value="SURFACE LOCALIZED DECAHEME CYTOCHROME C LIPOPROTEIN"/>
    <property type="match status" value="1"/>
</dbReference>
<feature type="compositionally biased region" description="Low complexity" evidence="2">
    <location>
        <begin position="358"/>
        <end position="382"/>
    </location>
</feature>
<dbReference type="InterPro" id="IPR010177">
    <property type="entry name" value="Paired_CXXCH_1"/>
</dbReference>
<dbReference type="SUPFAM" id="SSF48695">
    <property type="entry name" value="Multiheme cytochromes"/>
    <property type="match status" value="1"/>
</dbReference>
<protein>
    <recommendedName>
        <fullName evidence="3">Doubled CXXCH motif domain-containing protein</fullName>
    </recommendedName>
</protein>
<dbReference type="AlphaFoldDB" id="A0A0F9X8G1"/>
<reference evidence="4" key="1">
    <citation type="journal article" date="2015" name="Nature">
        <title>Complex archaea that bridge the gap between prokaryotes and eukaryotes.</title>
        <authorList>
            <person name="Spang A."/>
            <person name="Saw J.H."/>
            <person name="Jorgensen S.L."/>
            <person name="Zaremba-Niedzwiedzka K."/>
            <person name="Martijn J."/>
            <person name="Lind A.E."/>
            <person name="van Eijk R."/>
            <person name="Schleper C."/>
            <person name="Guy L."/>
            <person name="Ettema T.J."/>
        </authorList>
    </citation>
    <scope>NUCLEOTIDE SEQUENCE</scope>
</reference>
<dbReference type="PANTHER" id="PTHR35038">
    <property type="entry name" value="DISSIMILATORY SULFITE REDUCTASE SIRA"/>
    <property type="match status" value="1"/>
</dbReference>
<dbReference type="InterPro" id="IPR036280">
    <property type="entry name" value="Multihaem_cyt_sf"/>
</dbReference>
<evidence type="ECO:0000256" key="1">
    <source>
        <dbReference type="ARBA" id="ARBA00022729"/>
    </source>
</evidence>
<gene>
    <name evidence="4" type="ORF">LCGC14_0254140</name>
</gene>
<dbReference type="EMBL" id="LAZR01000133">
    <property type="protein sequence ID" value="KKN87883.1"/>
    <property type="molecule type" value="Genomic_DNA"/>
</dbReference>
<feature type="domain" description="Doubled CXXCH motif" evidence="3">
    <location>
        <begin position="267"/>
        <end position="303"/>
    </location>
</feature>
<name>A0A0F9X8G1_9ZZZZ</name>
<feature type="domain" description="Doubled CXXCH motif" evidence="3">
    <location>
        <begin position="222"/>
        <end position="256"/>
    </location>
</feature>
<accession>A0A0F9X8G1</accession>
<evidence type="ECO:0000259" key="3">
    <source>
        <dbReference type="Pfam" id="PF09699"/>
    </source>
</evidence>
<dbReference type="Pfam" id="PF09699">
    <property type="entry name" value="Paired_CXXCH_1"/>
    <property type="match status" value="5"/>
</dbReference>
<evidence type="ECO:0000256" key="2">
    <source>
        <dbReference type="SAM" id="MobiDB-lite"/>
    </source>
</evidence>
<dbReference type="CDD" id="cd08168">
    <property type="entry name" value="Cytochrom_C3"/>
    <property type="match status" value="1"/>
</dbReference>
<feature type="domain" description="Doubled CXXCH motif" evidence="3">
    <location>
        <begin position="133"/>
        <end position="170"/>
    </location>
</feature>
<feature type="compositionally biased region" description="Acidic residues" evidence="2">
    <location>
        <begin position="383"/>
        <end position="392"/>
    </location>
</feature>
<feature type="domain" description="Doubled CXXCH motif" evidence="3">
    <location>
        <begin position="179"/>
        <end position="205"/>
    </location>
</feature>
<feature type="region of interest" description="Disordered" evidence="2">
    <location>
        <begin position="333"/>
        <end position="392"/>
    </location>
</feature>
<dbReference type="InterPro" id="IPR051829">
    <property type="entry name" value="Multiheme_Cytochr_ET"/>
</dbReference>
<sequence length="392" mass="42852">MVAVGSILVMTTLFLSCSPATEYRVLSFFFDGVPVPPGMEDEAGKKEMIVGPDGQLMDPDDPRVKDFLARDTVVPTEDDLPQEEGLIFHKPYEKRQCMECHSPEAGFQVAITTDVCNTCHQPYYDLPANEWIHGPVALGKCSMCHEPHESRHDHLLTEAMPDLCFSCHDAPRVLSRPYHAEAVTGACTDCHDPHSAGNRSLLVDSNTYQRRKAGMQLQPSAHADWEKDTCATCHLAEQSNLTVPDVDSVCLSCHEDVPRSPGETPLHDPVVQGQCTSCHLAHDSPLKHLIKPEAEKNCAACHPVAELSKDNHPRFHRGECLTCHTGHRSARDHLLKATPTRILPATPATQPADGREMPTTAPATQPSSPAPAAGPRAPTTEPASEDLTEERS</sequence>
<keyword evidence="1" id="KW-0732">Signal</keyword>
<dbReference type="GO" id="GO:0016491">
    <property type="term" value="F:oxidoreductase activity"/>
    <property type="evidence" value="ECO:0007669"/>
    <property type="project" value="TreeGrafter"/>
</dbReference>
<organism evidence="4">
    <name type="scientific">marine sediment metagenome</name>
    <dbReference type="NCBI Taxonomy" id="412755"/>
    <lineage>
        <taxon>unclassified sequences</taxon>
        <taxon>metagenomes</taxon>
        <taxon>ecological metagenomes</taxon>
    </lineage>
</organism>
<dbReference type="NCBIfam" id="TIGR01905">
    <property type="entry name" value="paired_CXXCH_1"/>
    <property type="match status" value="2"/>
</dbReference>
<comment type="caution">
    <text evidence="4">The sequence shown here is derived from an EMBL/GenBank/DDBJ whole genome shotgun (WGS) entry which is preliminary data.</text>
</comment>
<evidence type="ECO:0000313" key="4">
    <source>
        <dbReference type="EMBL" id="KKN87883.1"/>
    </source>
</evidence>
<feature type="domain" description="Doubled CXXCH motif" evidence="3">
    <location>
        <begin position="312"/>
        <end position="340"/>
    </location>
</feature>
<dbReference type="Gene3D" id="3.90.10.10">
    <property type="entry name" value="Cytochrome C3"/>
    <property type="match status" value="2"/>
</dbReference>
<proteinExistence type="predicted"/>